<name>A0A1R0H348_9FUNG</name>
<gene>
    <name evidence="3" type="ORF">AYI68_g2313</name>
</gene>
<dbReference type="EMBL" id="LSSL01000854">
    <property type="protein sequence ID" value="OLY83544.1"/>
    <property type="molecule type" value="Genomic_DNA"/>
</dbReference>
<dbReference type="Proteomes" id="UP000187455">
    <property type="component" value="Unassembled WGS sequence"/>
</dbReference>
<dbReference type="Pfam" id="PF01535">
    <property type="entry name" value="PPR"/>
    <property type="match status" value="2"/>
</dbReference>
<sequence>MKSIHPLTKNDKNFSIRFQYIYNSILNNTSYPKTKLFLLNFSDKNIYFRENKKNNPRKFPSSIPYPLHLIPLHIFPDSVQSFFFLKTPNVRFHSTKTCTPSTSLSGTIQISPKTFPPAHSIFSKKNPNHSFNSLKSPEILKNYSTDNVFHINHTLPHDSKPIKDLLPTITQLSKSSIDRLNNFSKLVKVLKNGQDSTPAFEMYTSLKELDLSKYLSIRIVQKLLTRLKNDGAPVYRYFKKTLPFDRDSSSKKTKIAIDRILQVIEDRRKHGFVPKEPEYEDLLEAISQDSSKESEAEVMNLIEVLLERARNRENDYFFLSDRSFYKIIKGFVFRGHARGAFWCYNRMIRESEALISLSCKKGIASNVSHEFEMAGLKIKPSYFTIGLLSNFLVDKNTIGPLLKMWANIVLLNEPIPTSLQRGIVSVFIKRNKIDEALWILRVGRYLGLTSQTKNTLSDSLPSRKDRNYNAPKDPLYEKAWDSNIELALIIEAIGNSDFNSISDGNESNSESFLHAESLANNLFQKYPPDLNVYSKLIEACISNGRYDLAESLFYELTELGMAPSNQTFAYMVSMYSDKEKIGKIKAILRHIFFPNYYSNRSFSKFDTDDYQPQINDFQFFVPLLYYYVSTNQLNEATQILSSLKSQHNNSISGEKLGAALIQIYRALGKPEVGILSAEKLVSKSEDSKVNPETNIQTSIKDAINSMVHSSDSSKSFYYSQKFSVYIEEKDLYMLVEVLKEMMNNKVFLTEKLINQLLYGFLECDSLDMFETLVNYYFENFNDKLSPSLYTRWIQELSRRGDAKGAYGVLMQMVDKGLIVSEIHYCMVIQACSLRGWTNQAKDLVDEMRHPDSPVRPGMSTKISLIEALVSAGDVTSSQAILDNLIYKSLIPRNKIPARAFNNLIIGYLYKGDGASAMKSYESMLRLGIKPNRFTYTAMMNAYAQERKIKNCSRILDQMIANNVEPDAAVFSILIAVYGVMSDIQAVENVFNQIENQNMNYINAKLDGQSVGLTRVMYPSKATLEPYHRSLGVADGTLEKYTKIDSRIIPTDVSRTRSRLIDPVIIVMMIKAYVKVKNMDKALMFWDRLIESYPIIKLNPRKLNGPRQAITSDFHVAAMKTVIRGFLRLIDLENFFGRPKMISDVSQPLPVDESIINSETVVEKNDTDFQKLRSSDFHRSDNYDLLAEKPDDFDSTRGEHFRADLRSNIQPHSSLLGGDDNIKNEISAEIEEKVLFKKKPKGVNTEKIEESQRDISNKLIVFFNKARENNFCFELVHVNEFISCLLLSSQYTELINTLKRCKPTQTEPLDSEYSSSNYGIRSEMGYKELPRLRINEQNVIYLIGRLKLAEDMRISTEEEIIGREQELVIRHKHLMSQPKWAKPTITNMKSNSDDSEEQNRELKSEARTFEEGAQIIPVLSDFLEKDIIMVELKKKAKTLTQDRDQLLRITKLFSNFVSNETVQSISETLGQDL</sequence>
<dbReference type="PANTHER" id="PTHR47939">
    <property type="entry name" value="MEMBRANE-ASSOCIATED SALT-INDUCIBLE PROTEIN-LIKE"/>
    <property type="match status" value="1"/>
</dbReference>
<dbReference type="InterPro" id="IPR011990">
    <property type="entry name" value="TPR-like_helical_dom_sf"/>
</dbReference>
<keyword evidence="4" id="KW-1185">Reference proteome</keyword>
<dbReference type="NCBIfam" id="TIGR00756">
    <property type="entry name" value="PPR"/>
    <property type="match status" value="2"/>
</dbReference>
<comment type="caution">
    <text evidence="3">The sequence shown here is derived from an EMBL/GenBank/DDBJ whole genome shotgun (WGS) entry which is preliminary data.</text>
</comment>
<reference evidence="3 4" key="1">
    <citation type="journal article" date="2016" name="Mol. Biol. Evol.">
        <title>Genome-Wide Survey of Gut Fungi (Harpellales) Reveals the First Horizontally Transferred Ubiquitin Gene from a Mosquito Host.</title>
        <authorList>
            <person name="Wang Y."/>
            <person name="White M.M."/>
            <person name="Kvist S."/>
            <person name="Moncalvo J.M."/>
        </authorList>
    </citation>
    <scope>NUCLEOTIDE SEQUENCE [LARGE SCALE GENOMIC DNA]</scope>
    <source>
        <strain evidence="3 4">ALG-7-W6</strain>
    </source>
</reference>
<evidence type="ECO:0000256" key="2">
    <source>
        <dbReference type="SAM" id="MobiDB-lite"/>
    </source>
</evidence>
<dbReference type="Pfam" id="PF13812">
    <property type="entry name" value="PPR_3"/>
    <property type="match status" value="1"/>
</dbReference>
<evidence type="ECO:0000313" key="3">
    <source>
        <dbReference type="EMBL" id="OLY83544.1"/>
    </source>
</evidence>
<feature type="repeat" description="PPR" evidence="1">
    <location>
        <begin position="896"/>
        <end position="930"/>
    </location>
</feature>
<dbReference type="Pfam" id="PF13041">
    <property type="entry name" value="PPR_2"/>
    <property type="match status" value="1"/>
</dbReference>
<dbReference type="PANTHER" id="PTHR47939:SF5">
    <property type="entry name" value="PENTACOTRIPEPTIDE-REPEAT REGION OF PRORP DOMAIN-CONTAINING PROTEIN"/>
    <property type="match status" value="1"/>
</dbReference>
<proteinExistence type="predicted"/>
<dbReference type="Gene3D" id="1.25.40.10">
    <property type="entry name" value="Tetratricopeptide repeat domain"/>
    <property type="match status" value="3"/>
</dbReference>
<dbReference type="STRING" id="133383.A0A1R0H348"/>
<evidence type="ECO:0000256" key="1">
    <source>
        <dbReference type="PROSITE-ProRule" id="PRU00708"/>
    </source>
</evidence>
<dbReference type="PROSITE" id="PS51375">
    <property type="entry name" value="PPR"/>
    <property type="match status" value="3"/>
</dbReference>
<dbReference type="InterPro" id="IPR050667">
    <property type="entry name" value="PPR-containing_protein"/>
</dbReference>
<feature type="region of interest" description="Disordered" evidence="2">
    <location>
        <begin position="1379"/>
        <end position="1405"/>
    </location>
</feature>
<feature type="compositionally biased region" description="Basic and acidic residues" evidence="2">
    <location>
        <begin position="1396"/>
        <end position="1405"/>
    </location>
</feature>
<accession>A0A1R0H348</accession>
<organism evidence="3 4">
    <name type="scientific">Smittium mucronatum</name>
    <dbReference type="NCBI Taxonomy" id="133383"/>
    <lineage>
        <taxon>Eukaryota</taxon>
        <taxon>Fungi</taxon>
        <taxon>Fungi incertae sedis</taxon>
        <taxon>Zoopagomycota</taxon>
        <taxon>Kickxellomycotina</taxon>
        <taxon>Harpellomycetes</taxon>
        <taxon>Harpellales</taxon>
        <taxon>Legeriomycetaceae</taxon>
        <taxon>Smittium</taxon>
    </lineage>
</organism>
<feature type="repeat" description="PPR" evidence="1">
    <location>
        <begin position="529"/>
        <end position="563"/>
    </location>
</feature>
<dbReference type="InterPro" id="IPR002885">
    <property type="entry name" value="PPR_rpt"/>
</dbReference>
<evidence type="ECO:0000313" key="4">
    <source>
        <dbReference type="Proteomes" id="UP000187455"/>
    </source>
</evidence>
<dbReference type="OrthoDB" id="185373at2759"/>
<feature type="repeat" description="PPR" evidence="1">
    <location>
        <begin position="931"/>
        <end position="965"/>
    </location>
</feature>
<protein>
    <submittedName>
        <fullName evidence="3">Pentatricopeptide repeat-containing protein</fullName>
    </submittedName>
</protein>